<dbReference type="InterPro" id="IPR025745">
    <property type="entry name" value="Mrr-like_N_dom"/>
</dbReference>
<evidence type="ECO:0000313" key="4">
    <source>
        <dbReference type="Proteomes" id="UP001519331"/>
    </source>
</evidence>
<accession>A0ABS4T248</accession>
<name>A0ABS4T248_9MICC</name>
<dbReference type="SUPFAM" id="SSF52540">
    <property type="entry name" value="P-loop containing nucleoside triphosphate hydrolases"/>
    <property type="match status" value="1"/>
</dbReference>
<dbReference type="Proteomes" id="UP001519331">
    <property type="component" value="Unassembled WGS sequence"/>
</dbReference>
<dbReference type="CDD" id="cd00009">
    <property type="entry name" value="AAA"/>
    <property type="match status" value="1"/>
</dbReference>
<dbReference type="InterPro" id="IPR003593">
    <property type="entry name" value="AAA+_ATPase"/>
</dbReference>
<evidence type="ECO:0000259" key="2">
    <source>
        <dbReference type="SMART" id="SM00382"/>
    </source>
</evidence>
<feature type="region of interest" description="Disordered" evidence="1">
    <location>
        <begin position="384"/>
        <end position="410"/>
    </location>
</feature>
<feature type="compositionally biased region" description="Acidic residues" evidence="1">
    <location>
        <begin position="388"/>
        <end position="401"/>
    </location>
</feature>
<dbReference type="PANTHER" id="PTHR37291">
    <property type="entry name" value="5-METHYLCYTOSINE-SPECIFIC RESTRICTION ENZYME B"/>
    <property type="match status" value="1"/>
</dbReference>
<comment type="caution">
    <text evidence="3">The sequence shown here is derived from an EMBL/GenBank/DDBJ whole genome shotgun (WGS) entry which is preliminary data.</text>
</comment>
<dbReference type="EMBL" id="JAGINX010000001">
    <property type="protein sequence ID" value="MBP2318532.1"/>
    <property type="molecule type" value="Genomic_DNA"/>
</dbReference>
<protein>
    <submittedName>
        <fullName evidence="3">MoxR-like ATPase</fullName>
    </submittedName>
</protein>
<dbReference type="InterPro" id="IPR027417">
    <property type="entry name" value="P-loop_NTPase"/>
</dbReference>
<sequence>MEKISHKDQRARATLEILRRHGADTWVPLNDLWHEVVEAVPLSEWEQESLTSTTQARGENSWRWSSTALANAGWLSKADGLWAITEEGAAALEQFSGEQLAAESRRRYAELRSLREEQIQERLGQAWLPKTNAERRVVEAQERVIEQGLKNGESIFSPGRSLWTRQTVSSLRSRWANTQDRSDRDFLEKLTDQLADASDDEKLLMAEVVTVQVLPIIGVGHARKMERVSRILGLMAHPVEIPRIFSEAFVKGSYHPGQSMLSRIDLAVTLILNMLDDWTQREQGAQEELLTDPKAWKQFVYTVEGKGFPTQRNSLLYLVHPEHFGPVVASDVRTKLVETFIGEIGGVPGEDLDEDLLNITLSLQQKAGAPVDYYKGELASRWKGESAAEPEEVETLEEDAAPEASDLDPRGFAPESIDVEALGERLTFDPAWVRRVASALHRRGQVIFYGPPGTGKTYAARQFAEVLKGKGSRVSRIQFHPSYTYEDFFAGYRPRAEASGQLVFELTEGPLRKIAEEARANPEVPHILLIDEINRANLSSVFGELYYLLEYRDDPIEVLYAGSGEDRGNQFSLPPNVLIIGTMNTADRSIALLDSAMRRRFSFFELHPDVAPLQGILDRFIAQHPQELPITELFDQLNRQIAERDDKIGPSHLLQREPFTDELLTAVWNESILPLLEERYLGTEVDVHARFGLDALKRAVQTAQD</sequence>
<gene>
    <name evidence="3" type="ORF">JOF45_001551</name>
</gene>
<keyword evidence="4" id="KW-1185">Reference proteome</keyword>
<dbReference type="Gene3D" id="3.40.50.300">
    <property type="entry name" value="P-loop containing nucleotide triphosphate hydrolases"/>
    <property type="match status" value="1"/>
</dbReference>
<dbReference type="Pfam" id="PF14338">
    <property type="entry name" value="Mrr_N"/>
    <property type="match status" value="1"/>
</dbReference>
<dbReference type="SMART" id="SM00382">
    <property type="entry name" value="AAA"/>
    <property type="match status" value="1"/>
</dbReference>
<evidence type="ECO:0000313" key="3">
    <source>
        <dbReference type="EMBL" id="MBP2318532.1"/>
    </source>
</evidence>
<dbReference type="InterPro" id="IPR011704">
    <property type="entry name" value="ATPase_dyneun-rel_AAA"/>
</dbReference>
<feature type="domain" description="AAA+ ATPase" evidence="2">
    <location>
        <begin position="442"/>
        <end position="611"/>
    </location>
</feature>
<dbReference type="RefSeq" id="WP_210048914.1">
    <property type="nucleotide sequence ID" value="NZ_JAGINX010000001.1"/>
</dbReference>
<dbReference type="PANTHER" id="PTHR37291:SF1">
    <property type="entry name" value="TYPE IV METHYL-DIRECTED RESTRICTION ENZYME ECOKMCRB SUBUNIT"/>
    <property type="match status" value="1"/>
</dbReference>
<dbReference type="Pfam" id="PF07728">
    <property type="entry name" value="AAA_5"/>
    <property type="match status" value="1"/>
</dbReference>
<evidence type="ECO:0000256" key="1">
    <source>
        <dbReference type="SAM" id="MobiDB-lite"/>
    </source>
</evidence>
<proteinExistence type="predicted"/>
<organism evidence="3 4">
    <name type="scientific">Nesterenkonia lacusekhoensis</name>
    <dbReference type="NCBI Taxonomy" id="150832"/>
    <lineage>
        <taxon>Bacteria</taxon>
        <taxon>Bacillati</taxon>
        <taxon>Actinomycetota</taxon>
        <taxon>Actinomycetes</taxon>
        <taxon>Micrococcales</taxon>
        <taxon>Micrococcaceae</taxon>
        <taxon>Nesterenkonia</taxon>
    </lineage>
</organism>
<reference evidence="3 4" key="1">
    <citation type="submission" date="2021-03" db="EMBL/GenBank/DDBJ databases">
        <title>Sequencing the genomes of 1000 actinobacteria strains.</title>
        <authorList>
            <person name="Klenk H.-P."/>
        </authorList>
    </citation>
    <scope>NUCLEOTIDE SEQUENCE [LARGE SCALE GENOMIC DNA]</scope>
    <source>
        <strain evidence="3 4">DSM 12544</strain>
    </source>
</reference>
<dbReference type="InterPro" id="IPR052934">
    <property type="entry name" value="Methyl-DNA_Rec/Restrict_Enz"/>
</dbReference>